<keyword evidence="1" id="KW-1133">Transmembrane helix</keyword>
<proteinExistence type="predicted"/>
<gene>
    <name evidence="2" type="ORF">CDAR_594661</name>
</gene>
<keyword evidence="1" id="KW-0472">Membrane</keyword>
<comment type="caution">
    <text evidence="2">The sequence shown here is derived from an EMBL/GenBank/DDBJ whole genome shotgun (WGS) entry which is preliminary data.</text>
</comment>
<name>A0AAV4WTG7_9ARAC</name>
<dbReference type="AlphaFoldDB" id="A0AAV4WTG7"/>
<reference evidence="2 3" key="1">
    <citation type="submission" date="2021-06" db="EMBL/GenBank/DDBJ databases">
        <title>Caerostris darwini draft genome.</title>
        <authorList>
            <person name="Kono N."/>
            <person name="Arakawa K."/>
        </authorList>
    </citation>
    <scope>NUCLEOTIDE SEQUENCE [LARGE SCALE GENOMIC DNA]</scope>
</reference>
<evidence type="ECO:0000256" key="1">
    <source>
        <dbReference type="SAM" id="Phobius"/>
    </source>
</evidence>
<keyword evidence="3" id="KW-1185">Reference proteome</keyword>
<accession>A0AAV4WTG7</accession>
<evidence type="ECO:0000313" key="2">
    <source>
        <dbReference type="EMBL" id="GIY85781.1"/>
    </source>
</evidence>
<evidence type="ECO:0000313" key="3">
    <source>
        <dbReference type="Proteomes" id="UP001054837"/>
    </source>
</evidence>
<feature type="transmembrane region" description="Helical" evidence="1">
    <location>
        <begin position="42"/>
        <end position="63"/>
    </location>
</feature>
<dbReference type="EMBL" id="BPLQ01015080">
    <property type="protein sequence ID" value="GIY85781.1"/>
    <property type="molecule type" value="Genomic_DNA"/>
</dbReference>
<keyword evidence="1" id="KW-0812">Transmembrane</keyword>
<protein>
    <submittedName>
        <fullName evidence="2">Uncharacterized protein</fullName>
    </submittedName>
</protein>
<sequence>MIPRAQDWKESAIVTSKFMHLDHTWAEDNRSSVSFSRYRRSITTFLITSAMLTIAVCCVRTSLFNSYEYLFPSSIQMRRFRRRTALIGWSASRGRNWSGEIDFPFSREYRFP</sequence>
<organism evidence="2 3">
    <name type="scientific">Caerostris darwini</name>
    <dbReference type="NCBI Taxonomy" id="1538125"/>
    <lineage>
        <taxon>Eukaryota</taxon>
        <taxon>Metazoa</taxon>
        <taxon>Ecdysozoa</taxon>
        <taxon>Arthropoda</taxon>
        <taxon>Chelicerata</taxon>
        <taxon>Arachnida</taxon>
        <taxon>Araneae</taxon>
        <taxon>Araneomorphae</taxon>
        <taxon>Entelegynae</taxon>
        <taxon>Araneoidea</taxon>
        <taxon>Araneidae</taxon>
        <taxon>Caerostris</taxon>
    </lineage>
</organism>
<dbReference type="Proteomes" id="UP001054837">
    <property type="component" value="Unassembled WGS sequence"/>
</dbReference>